<dbReference type="Proteomes" id="UP000256269">
    <property type="component" value="Unassembled WGS sequence"/>
</dbReference>
<dbReference type="EMBL" id="QUNO01000022">
    <property type="protein sequence ID" value="REH31123.1"/>
    <property type="molecule type" value="Genomic_DNA"/>
</dbReference>
<comment type="caution">
    <text evidence="1">The sequence shown here is derived from an EMBL/GenBank/DDBJ whole genome shotgun (WGS) entry which is preliminary data.</text>
</comment>
<keyword evidence="2" id="KW-1185">Reference proteome</keyword>
<organism evidence="1 2">
    <name type="scientific">Kutzneria buriramensis</name>
    <dbReference type="NCBI Taxonomy" id="1045776"/>
    <lineage>
        <taxon>Bacteria</taxon>
        <taxon>Bacillati</taxon>
        <taxon>Actinomycetota</taxon>
        <taxon>Actinomycetes</taxon>
        <taxon>Pseudonocardiales</taxon>
        <taxon>Pseudonocardiaceae</taxon>
        <taxon>Kutzneria</taxon>
    </lineage>
</organism>
<proteinExistence type="predicted"/>
<evidence type="ECO:0000313" key="1">
    <source>
        <dbReference type="EMBL" id="REH31123.1"/>
    </source>
</evidence>
<protein>
    <submittedName>
        <fullName evidence="1">Uncharacterized protein</fullName>
    </submittedName>
</protein>
<accession>A0A3E0GXY0</accession>
<name>A0A3E0GXY0_9PSEU</name>
<sequence>MPWLVVYGPGTASEEVAVTIEQTCAVRCVRARLHTLDEALTISIKRYTGLVLVLPSAPPPRGQDPRWKDYRTLAEDFRNRNLPAAEGFFPRSTCWHEVGVLQVVYPEDALADPAVTDLIKDACDRHPFSEGVPFTGDVFRIFQPGMAQIVRNDEVAAALSDNWRVLRAWGISDIPKARVIKTGVDNRRDELDHDPKKPTLHRPILGLDMNRLDLLLFRPEETPLPDPNSTAEEQKKAAENFRASGARVVRKLVEELVRDNPWFHCPQGKAGKNYAQDRFADLYRILRTVLSLS</sequence>
<evidence type="ECO:0000313" key="2">
    <source>
        <dbReference type="Proteomes" id="UP000256269"/>
    </source>
</evidence>
<gene>
    <name evidence="1" type="ORF">BCF44_122146</name>
</gene>
<dbReference type="AlphaFoldDB" id="A0A3E0GXY0"/>
<reference evidence="1 2" key="1">
    <citation type="submission" date="2018-08" db="EMBL/GenBank/DDBJ databases">
        <title>Genomic Encyclopedia of Archaeal and Bacterial Type Strains, Phase II (KMG-II): from individual species to whole genera.</title>
        <authorList>
            <person name="Goeker M."/>
        </authorList>
    </citation>
    <scope>NUCLEOTIDE SEQUENCE [LARGE SCALE GENOMIC DNA]</scope>
    <source>
        <strain evidence="1 2">DSM 45791</strain>
    </source>
</reference>